<gene>
    <name evidence="9" type="ORF">UXQ13_00065</name>
</gene>
<keyword evidence="10" id="KW-1185">Reference proteome</keyword>
<evidence type="ECO:0000256" key="5">
    <source>
        <dbReference type="ARBA" id="ARBA00022692"/>
    </source>
</evidence>
<evidence type="ECO:0000256" key="1">
    <source>
        <dbReference type="ARBA" id="ARBA00004651"/>
    </source>
</evidence>
<sequence length="109" mass="11015">MTVVAIVCFALLGAGAVLILARLAMGPSLLDRVVSTDALLVTIACGIAVYCAVYRDISLEPVLLVVALLAFVGSVSVARYIGGMLVAAETPADATPSDADLAGRPEGTP</sequence>
<evidence type="ECO:0000256" key="6">
    <source>
        <dbReference type="ARBA" id="ARBA00022989"/>
    </source>
</evidence>
<evidence type="ECO:0000313" key="10">
    <source>
        <dbReference type="Proteomes" id="UP001373496"/>
    </source>
</evidence>
<comment type="caution">
    <text evidence="9">The sequence shown here is derived from an EMBL/GenBank/DDBJ whole genome shotgun (WGS) entry which is preliminary data.</text>
</comment>
<dbReference type="Proteomes" id="UP001373496">
    <property type="component" value="Unassembled WGS sequence"/>
</dbReference>
<evidence type="ECO:0000256" key="7">
    <source>
        <dbReference type="ARBA" id="ARBA00023136"/>
    </source>
</evidence>
<dbReference type="InterPro" id="IPR007208">
    <property type="entry name" value="MrpF/PhaF-like"/>
</dbReference>
<evidence type="ECO:0000313" key="9">
    <source>
        <dbReference type="EMBL" id="MEI4276848.1"/>
    </source>
</evidence>
<dbReference type="EMBL" id="JBAPLV010000001">
    <property type="protein sequence ID" value="MEI4276848.1"/>
    <property type="molecule type" value="Genomic_DNA"/>
</dbReference>
<keyword evidence="3" id="KW-0813">Transport</keyword>
<keyword evidence="6 8" id="KW-1133">Transmembrane helix</keyword>
<keyword evidence="5 8" id="KW-0812">Transmembrane</keyword>
<proteinExistence type="inferred from homology"/>
<keyword evidence="7 8" id="KW-0472">Membrane</keyword>
<keyword evidence="4" id="KW-1003">Cell membrane</keyword>
<evidence type="ECO:0000256" key="3">
    <source>
        <dbReference type="ARBA" id="ARBA00022448"/>
    </source>
</evidence>
<dbReference type="RefSeq" id="WP_225234294.1">
    <property type="nucleotide sequence ID" value="NZ_JBAPLV010000001.1"/>
</dbReference>
<organism evidence="9 10">
    <name type="scientific">Klenkia terrae</name>
    <dbReference type="NCBI Taxonomy" id="1052259"/>
    <lineage>
        <taxon>Bacteria</taxon>
        <taxon>Bacillati</taxon>
        <taxon>Actinomycetota</taxon>
        <taxon>Actinomycetes</taxon>
        <taxon>Geodermatophilales</taxon>
        <taxon>Geodermatophilaceae</taxon>
        <taxon>Klenkia</taxon>
    </lineage>
</organism>
<dbReference type="Pfam" id="PF04066">
    <property type="entry name" value="MrpF_PhaF"/>
    <property type="match status" value="1"/>
</dbReference>
<protein>
    <submittedName>
        <fullName evidence="9">Monovalent cation/H+ antiporter complex subunit F</fullName>
    </submittedName>
</protein>
<evidence type="ECO:0000256" key="4">
    <source>
        <dbReference type="ARBA" id="ARBA00022475"/>
    </source>
</evidence>
<evidence type="ECO:0000256" key="2">
    <source>
        <dbReference type="ARBA" id="ARBA00009212"/>
    </source>
</evidence>
<name>A0ABU8DZM4_9ACTN</name>
<feature type="transmembrane region" description="Helical" evidence="8">
    <location>
        <begin position="33"/>
        <end position="54"/>
    </location>
</feature>
<dbReference type="PANTHER" id="PTHR34702:SF1">
    <property type="entry name" value="NA(+)_H(+) ANTIPORTER SUBUNIT F"/>
    <property type="match status" value="1"/>
</dbReference>
<accession>A0ABU8DZM4</accession>
<feature type="transmembrane region" description="Helical" evidence="8">
    <location>
        <begin position="61"/>
        <end position="81"/>
    </location>
</feature>
<reference evidence="9 10" key="1">
    <citation type="submission" date="2024-03" db="EMBL/GenBank/DDBJ databases">
        <title>Draft genome sequence of Klenkia terrae.</title>
        <authorList>
            <person name="Duangmal K."/>
            <person name="Chantavorakit T."/>
        </authorList>
    </citation>
    <scope>NUCLEOTIDE SEQUENCE [LARGE SCALE GENOMIC DNA]</scope>
    <source>
        <strain evidence="9 10">JCM 17786</strain>
    </source>
</reference>
<comment type="subcellular location">
    <subcellularLocation>
        <location evidence="1">Cell membrane</location>
        <topology evidence="1">Multi-pass membrane protein</topology>
    </subcellularLocation>
</comment>
<comment type="similarity">
    <text evidence="2">Belongs to the CPA3 antiporters (TC 2.A.63) subunit F family.</text>
</comment>
<dbReference type="PANTHER" id="PTHR34702">
    <property type="entry name" value="NA(+)/H(+) ANTIPORTER SUBUNIT F1"/>
    <property type="match status" value="1"/>
</dbReference>
<evidence type="ECO:0000256" key="8">
    <source>
        <dbReference type="SAM" id="Phobius"/>
    </source>
</evidence>